<feature type="compositionally biased region" description="Low complexity" evidence="1">
    <location>
        <begin position="334"/>
        <end position="345"/>
    </location>
</feature>
<dbReference type="Proteomes" id="UP000825729">
    <property type="component" value="Unassembled WGS sequence"/>
</dbReference>
<dbReference type="PANTHER" id="PTHR33737">
    <property type="entry name" value="OS05G0121800 PROTEIN"/>
    <property type="match status" value="1"/>
</dbReference>
<evidence type="ECO:0000256" key="1">
    <source>
        <dbReference type="SAM" id="MobiDB-lite"/>
    </source>
</evidence>
<dbReference type="PANTHER" id="PTHR33737:SF2">
    <property type="entry name" value="OS12G0102700 PROTEIN"/>
    <property type="match status" value="1"/>
</dbReference>
<feature type="compositionally biased region" description="Polar residues" evidence="1">
    <location>
        <begin position="496"/>
        <end position="505"/>
    </location>
</feature>
<feature type="region of interest" description="Disordered" evidence="1">
    <location>
        <begin position="496"/>
        <end position="516"/>
    </location>
</feature>
<dbReference type="EMBL" id="JAINDJ010000003">
    <property type="protein sequence ID" value="KAG9453339.1"/>
    <property type="molecule type" value="Genomic_DNA"/>
</dbReference>
<comment type="caution">
    <text evidence="2">The sequence shown here is derived from an EMBL/GenBank/DDBJ whole genome shotgun (WGS) entry which is preliminary data.</text>
</comment>
<feature type="compositionally biased region" description="Polar residues" evidence="1">
    <location>
        <begin position="541"/>
        <end position="559"/>
    </location>
</feature>
<keyword evidence="3" id="KW-1185">Reference proteome</keyword>
<feature type="region of interest" description="Disordered" evidence="1">
    <location>
        <begin position="370"/>
        <end position="392"/>
    </location>
</feature>
<evidence type="ECO:0000313" key="2">
    <source>
        <dbReference type="EMBL" id="KAG9453339.1"/>
    </source>
</evidence>
<dbReference type="InterPro" id="IPR045882">
    <property type="entry name" value="GPT1/2"/>
</dbReference>
<dbReference type="AlphaFoldDB" id="A0AAV7EY60"/>
<feature type="compositionally biased region" description="Low complexity" evidence="1">
    <location>
        <begin position="305"/>
        <end position="321"/>
    </location>
</feature>
<feature type="compositionally biased region" description="Polar residues" evidence="1">
    <location>
        <begin position="268"/>
        <end position="281"/>
    </location>
</feature>
<accession>A0AAV7EY60</accession>
<feature type="region of interest" description="Disordered" evidence="1">
    <location>
        <begin position="445"/>
        <end position="472"/>
    </location>
</feature>
<feature type="compositionally biased region" description="Low complexity" evidence="1">
    <location>
        <begin position="370"/>
        <end position="387"/>
    </location>
</feature>
<proteinExistence type="predicted"/>
<evidence type="ECO:0000313" key="3">
    <source>
        <dbReference type="Proteomes" id="UP000825729"/>
    </source>
</evidence>
<name>A0AAV7EY60_ARIFI</name>
<dbReference type="GO" id="GO:0008017">
    <property type="term" value="F:microtubule binding"/>
    <property type="evidence" value="ECO:0007669"/>
    <property type="project" value="InterPro"/>
</dbReference>
<protein>
    <submittedName>
        <fullName evidence="2">Uncharacterized protein</fullName>
    </submittedName>
</protein>
<feature type="region of interest" description="Disordered" evidence="1">
    <location>
        <begin position="530"/>
        <end position="559"/>
    </location>
</feature>
<organism evidence="2 3">
    <name type="scientific">Aristolochia fimbriata</name>
    <name type="common">White veined hardy Dutchman's pipe vine</name>
    <dbReference type="NCBI Taxonomy" id="158543"/>
    <lineage>
        <taxon>Eukaryota</taxon>
        <taxon>Viridiplantae</taxon>
        <taxon>Streptophyta</taxon>
        <taxon>Embryophyta</taxon>
        <taxon>Tracheophyta</taxon>
        <taxon>Spermatophyta</taxon>
        <taxon>Magnoliopsida</taxon>
        <taxon>Magnoliidae</taxon>
        <taxon>Piperales</taxon>
        <taxon>Aristolochiaceae</taxon>
        <taxon>Aristolochia</taxon>
    </lineage>
</organism>
<reference evidence="2 3" key="1">
    <citation type="submission" date="2021-07" db="EMBL/GenBank/DDBJ databases">
        <title>The Aristolochia fimbriata genome: insights into angiosperm evolution, floral development and chemical biosynthesis.</title>
        <authorList>
            <person name="Jiao Y."/>
        </authorList>
    </citation>
    <scope>NUCLEOTIDE SEQUENCE [LARGE SCALE GENOMIC DNA]</scope>
    <source>
        <strain evidence="2">IBCAS-2021</strain>
        <tissue evidence="2">Leaf</tissue>
    </source>
</reference>
<gene>
    <name evidence="2" type="ORF">H6P81_006243</name>
</gene>
<feature type="compositionally biased region" description="Polar residues" evidence="1">
    <location>
        <begin position="225"/>
        <end position="236"/>
    </location>
</feature>
<sequence length="794" mass="85630">MDDDKLNLDIDRRLSLIDVSSVDDCLIDSVSDASFLFRSSVTSFPQKVDPKGIGVEHHMDRTGEAARTKVTEQMELLPVESEPSEAKQFGRAPKCNLRKSLAWDNAFFTSEGVLDAEELAMVTKTSRKAVAPSLPGIEEDLRRSTESNTTIGSESWALESIEVDLFDHLRASVRCSGDESDKTSDVSSSSSKAGSSKLGPSSCSIPRKQDLASRNKIKRLPAASKRQSISNQSLNKISKESLSHPQAVQGPHKSRDQKPSVKPPKFLSRTSPLPSAPSKRTSIAAHGLPKAKVNCGLPRLAQSRSEGTSSMSTGKSTSRISGNKAESRSSIHPSSGSTTQTSIRSSIRKVEHGKLNASLHLVPPLKLSTLSPSSSIDGMSSSESSSSTPTTKRRVNKISFHTGSSFSAGNALESIPPRLKNFGEAEGKGMTLGNEVVSRAPLGNALHPQSSAMDSHRAAPPSTSASRLLKPSGLRLPSPKIGFFDANKLVSQATSGSLQSQTVQPSKHLKSPGVGNLGEAFMRKSYNRNQSEFSASGMKPATSSPIQKQSNSPAATSGEVNVNGDEILKTNIRYCDQGSDFIVEQQTAQNVQKNDKQHQPVEHVLLKEIISDSTYEDDLQVLVETKPRFNEQNLDQLSSIGSTEVNKVKSEMGLELPSLSALDAKNSTTSVHSKSAFLSRELPLHGSKVDLVFSSSELTCPADLGMKSPSMRTPLSVKPSVCNVNGSYAMETEVITQNQIDKTVDPTSKNDKETQIEVELKRDNMLANSDCEGESFWSEKENNLESSCYSLSLP</sequence>
<feature type="region of interest" description="Disordered" evidence="1">
    <location>
        <begin position="176"/>
        <end position="345"/>
    </location>
</feature>
<feature type="compositionally biased region" description="Low complexity" evidence="1">
    <location>
        <begin position="185"/>
        <end position="202"/>
    </location>
</feature>